<reference evidence="2" key="1">
    <citation type="submission" date="2023-01" db="EMBL/GenBank/DDBJ databases">
        <title>Exophiala dermititidis isolated from Cystic Fibrosis Patient.</title>
        <authorList>
            <person name="Kurbessoian T."/>
            <person name="Crocker A."/>
            <person name="Murante D."/>
            <person name="Hogan D.A."/>
            <person name="Stajich J.E."/>
        </authorList>
    </citation>
    <scope>NUCLEOTIDE SEQUENCE</scope>
    <source>
        <strain evidence="2">Ex8</strain>
    </source>
</reference>
<sequence length="138" mass="15582">MGHRQGCILRRPKNESRKRTHHDRGQFIIASSDILRRAICLAAASSYSHHPAQIGRSGRWDPHAGVKLAQTGATWPVSPQLTHAVQTCHRKGMMNPMMMPDKARRPATQGEYEYPINSRSCTRCLLHLSTKLYDTRPA</sequence>
<accession>A0AAN6EQK5</accession>
<dbReference type="Proteomes" id="UP001161757">
    <property type="component" value="Unassembled WGS sequence"/>
</dbReference>
<evidence type="ECO:0000256" key="1">
    <source>
        <dbReference type="SAM" id="MobiDB-lite"/>
    </source>
</evidence>
<proteinExistence type="predicted"/>
<evidence type="ECO:0000313" key="2">
    <source>
        <dbReference type="EMBL" id="KAJ8989676.1"/>
    </source>
</evidence>
<name>A0AAN6EQK5_EXODE</name>
<organism evidence="2 3">
    <name type="scientific">Exophiala dermatitidis</name>
    <name type="common">Black yeast-like fungus</name>
    <name type="synonym">Wangiella dermatitidis</name>
    <dbReference type="NCBI Taxonomy" id="5970"/>
    <lineage>
        <taxon>Eukaryota</taxon>
        <taxon>Fungi</taxon>
        <taxon>Dikarya</taxon>
        <taxon>Ascomycota</taxon>
        <taxon>Pezizomycotina</taxon>
        <taxon>Eurotiomycetes</taxon>
        <taxon>Chaetothyriomycetidae</taxon>
        <taxon>Chaetothyriales</taxon>
        <taxon>Herpotrichiellaceae</taxon>
        <taxon>Exophiala</taxon>
    </lineage>
</organism>
<dbReference type="EMBL" id="JAJGCB010000013">
    <property type="protein sequence ID" value="KAJ8989676.1"/>
    <property type="molecule type" value="Genomic_DNA"/>
</dbReference>
<feature type="region of interest" description="Disordered" evidence="1">
    <location>
        <begin position="1"/>
        <end position="23"/>
    </location>
</feature>
<evidence type="ECO:0000313" key="3">
    <source>
        <dbReference type="Proteomes" id="UP001161757"/>
    </source>
</evidence>
<dbReference type="AlphaFoldDB" id="A0AAN6EQK5"/>
<comment type="caution">
    <text evidence="2">The sequence shown here is derived from an EMBL/GenBank/DDBJ whole genome shotgun (WGS) entry which is preliminary data.</text>
</comment>
<gene>
    <name evidence="2" type="ORF">HRR80_006396</name>
</gene>
<protein>
    <submittedName>
        <fullName evidence="2">Uncharacterized protein</fullName>
    </submittedName>
</protein>